<keyword evidence="1" id="KW-0813">Transport</keyword>
<dbReference type="RefSeq" id="WP_188610595.1">
    <property type="nucleotide sequence ID" value="NZ_BMGG01000006.1"/>
</dbReference>
<keyword evidence="2" id="KW-0547">Nucleotide-binding</keyword>
<evidence type="ECO:0000259" key="6">
    <source>
        <dbReference type="PROSITE" id="PS50893"/>
    </source>
</evidence>
<dbReference type="SUPFAM" id="SSF52540">
    <property type="entry name" value="P-loop containing nucleoside triphosphate hydrolases"/>
    <property type="match status" value="1"/>
</dbReference>
<dbReference type="GO" id="GO:0005524">
    <property type="term" value="F:ATP binding"/>
    <property type="evidence" value="ECO:0007669"/>
    <property type="project" value="UniProtKB-KW"/>
</dbReference>
<evidence type="ECO:0000256" key="3">
    <source>
        <dbReference type="ARBA" id="ARBA00022840"/>
    </source>
</evidence>
<dbReference type="Pfam" id="PF00005">
    <property type="entry name" value="ABC_tran"/>
    <property type="match status" value="1"/>
</dbReference>
<organism evidence="7 8">
    <name type="scientific">Chelatococcus reniformis</name>
    <dbReference type="NCBI Taxonomy" id="1494448"/>
    <lineage>
        <taxon>Bacteria</taxon>
        <taxon>Pseudomonadati</taxon>
        <taxon>Pseudomonadota</taxon>
        <taxon>Alphaproteobacteria</taxon>
        <taxon>Hyphomicrobiales</taxon>
        <taxon>Chelatococcaceae</taxon>
        <taxon>Chelatococcus</taxon>
    </lineage>
</organism>
<comment type="caution">
    <text evidence="7">The sequence shown here is derived from an EMBL/GenBank/DDBJ whole genome shotgun (WGS) entry which is preliminary data.</text>
</comment>
<dbReference type="Gene3D" id="3.40.50.300">
    <property type="entry name" value="P-loop containing nucleotide triphosphate hydrolases"/>
    <property type="match status" value="1"/>
</dbReference>
<dbReference type="InterPro" id="IPR027417">
    <property type="entry name" value="P-loop_NTPase"/>
</dbReference>
<proteinExistence type="predicted"/>
<keyword evidence="4" id="KW-1278">Translocase</keyword>
<gene>
    <name evidence="7" type="ORF">GCM10010994_36380</name>
</gene>
<keyword evidence="3" id="KW-0067">ATP-binding</keyword>
<dbReference type="EMBL" id="BMGG01000006">
    <property type="protein sequence ID" value="GGC74649.1"/>
    <property type="molecule type" value="Genomic_DNA"/>
</dbReference>
<dbReference type="CDD" id="cd03214">
    <property type="entry name" value="ABC_Iron-Siderophores_B12_Hemin"/>
    <property type="match status" value="1"/>
</dbReference>
<dbReference type="InterPro" id="IPR003593">
    <property type="entry name" value="AAA+_ATPase"/>
</dbReference>
<evidence type="ECO:0000256" key="1">
    <source>
        <dbReference type="ARBA" id="ARBA00022448"/>
    </source>
</evidence>
<evidence type="ECO:0000256" key="4">
    <source>
        <dbReference type="ARBA" id="ARBA00022967"/>
    </source>
</evidence>
<dbReference type="AlphaFoldDB" id="A0A916XIT4"/>
<name>A0A916XIT4_9HYPH</name>
<evidence type="ECO:0000313" key="7">
    <source>
        <dbReference type="EMBL" id="GGC74649.1"/>
    </source>
</evidence>
<feature type="domain" description="ABC transporter" evidence="6">
    <location>
        <begin position="4"/>
        <end position="229"/>
    </location>
</feature>
<dbReference type="InterPro" id="IPR003439">
    <property type="entry name" value="ABC_transporter-like_ATP-bd"/>
</dbReference>
<dbReference type="PANTHER" id="PTHR42794:SF1">
    <property type="entry name" value="HEMIN IMPORT ATP-BINDING PROTEIN HMUV"/>
    <property type="match status" value="1"/>
</dbReference>
<keyword evidence="8" id="KW-1185">Reference proteome</keyword>
<reference evidence="7" key="1">
    <citation type="journal article" date="2014" name="Int. J. Syst. Evol. Microbiol.">
        <title>Complete genome sequence of Corynebacterium casei LMG S-19264T (=DSM 44701T), isolated from a smear-ripened cheese.</title>
        <authorList>
            <consortium name="US DOE Joint Genome Institute (JGI-PGF)"/>
            <person name="Walter F."/>
            <person name="Albersmeier A."/>
            <person name="Kalinowski J."/>
            <person name="Ruckert C."/>
        </authorList>
    </citation>
    <scope>NUCLEOTIDE SEQUENCE</scope>
    <source>
        <strain evidence="7">CGMCC 1.12919</strain>
    </source>
</reference>
<sequence>MSALRAEAVEVRRGGRAIVARAALTLEPGALVGLIGPNGAGKSTLLRVLAGLVAPTSGRVALAGLDVGKMAAGERSRLVAYVPQHFTPAWDYSVRDLLDLGSRRAERPPALAGLLRDHGLETLAARRWSQLSGGERARTLLASVLAAPCPVLLADEPGASLDMGHRLALLRRLKAEARHRTVVVVLHDLDLAARFCDRLVLMAAGEIVLDGAADAVIRDDALDRSFGLRFRRVAVADGALHLFPIEPSGPS</sequence>
<protein>
    <submittedName>
        <fullName evidence="7">ABC transporter</fullName>
    </submittedName>
</protein>
<evidence type="ECO:0000313" key="8">
    <source>
        <dbReference type="Proteomes" id="UP000637002"/>
    </source>
</evidence>
<dbReference type="Proteomes" id="UP000637002">
    <property type="component" value="Unassembled WGS sequence"/>
</dbReference>
<evidence type="ECO:0000256" key="5">
    <source>
        <dbReference type="ARBA" id="ARBA00037066"/>
    </source>
</evidence>
<accession>A0A916XIT4</accession>
<evidence type="ECO:0000256" key="2">
    <source>
        <dbReference type="ARBA" id="ARBA00022741"/>
    </source>
</evidence>
<dbReference type="GO" id="GO:0016887">
    <property type="term" value="F:ATP hydrolysis activity"/>
    <property type="evidence" value="ECO:0007669"/>
    <property type="project" value="InterPro"/>
</dbReference>
<comment type="function">
    <text evidence="5">Part of the ABC transporter complex HmuTUV involved in hemin import. Responsible for energy coupling to the transport system.</text>
</comment>
<reference evidence="7" key="2">
    <citation type="submission" date="2020-09" db="EMBL/GenBank/DDBJ databases">
        <authorList>
            <person name="Sun Q."/>
            <person name="Zhou Y."/>
        </authorList>
    </citation>
    <scope>NUCLEOTIDE SEQUENCE</scope>
    <source>
        <strain evidence="7">CGMCC 1.12919</strain>
    </source>
</reference>
<dbReference type="PROSITE" id="PS50893">
    <property type="entry name" value="ABC_TRANSPORTER_2"/>
    <property type="match status" value="1"/>
</dbReference>
<dbReference type="SMART" id="SM00382">
    <property type="entry name" value="AAA"/>
    <property type="match status" value="1"/>
</dbReference>
<dbReference type="PANTHER" id="PTHR42794">
    <property type="entry name" value="HEMIN IMPORT ATP-BINDING PROTEIN HMUV"/>
    <property type="match status" value="1"/>
</dbReference>